<dbReference type="RefSeq" id="WP_203691754.1">
    <property type="nucleotide sequence ID" value="NZ_BAAALC010000021.1"/>
</dbReference>
<keyword evidence="3" id="KW-1185">Reference proteome</keyword>
<feature type="compositionally biased region" description="Basic and acidic residues" evidence="1">
    <location>
        <begin position="278"/>
        <end position="288"/>
    </location>
</feature>
<protein>
    <submittedName>
        <fullName evidence="2">Magnesium chelatase</fullName>
    </submittedName>
</protein>
<sequence>MNQVLDRFLRLVRCLAAAPRLHGVLFVDLDPLLLTAAGRWLADCAQAGGGGRPPVVTLGSWHTDDDLWSSVKFTASGLATGPGLIVETGSEPAPVFLVPDLSTASLAVRRAVVTTAGADTASSQRHGFSAVWQPRARWLAACHREALANLPAHLLDRFPIRCEAGGIVNPDRVSLDAADDEYELAWLGRLLGPPPLTGSPVFTAEALDRIIELTGPAPGMRRDIAFGRLSRALAACHGADTVSVSDVDAGAALLGVVPDAAPERVPDPLTQALEPEPEPAREIPDRRSRTEDMALVDGMEAEPVPLRSGGVPETLGRLEHAGPATAELFPEDRGDALSEPMALREWWHRHAGSHAARGQIIGSQRTKSLRDLAVLPTLLEAAKFRAVRSGGAGGLVIQPSDLRRHRRRPEPAAALVLVLDHSCHRGWDWAPALASYLRWAYTARAVVSLVEFGYRSAPEPLRADRYRARDLLDPRVVASLNREPGSASPLAHAIDLAADELRHLLRRRRSPVREALLLVVTDARGNVPFLDSTRGAVATVVGSRGVADANEAAKAVGQLRGVRAVVLTPDLAPYPHLAFDLAEALGGRVTSPVPFADQRRK</sequence>
<reference evidence="2 3" key="1">
    <citation type="submission" date="2021-01" db="EMBL/GenBank/DDBJ databases">
        <title>Whole genome shotgun sequence of Catellatospora coxensis NBRC 107359.</title>
        <authorList>
            <person name="Komaki H."/>
            <person name="Tamura T."/>
        </authorList>
    </citation>
    <scope>NUCLEOTIDE SEQUENCE [LARGE SCALE GENOMIC DNA]</scope>
    <source>
        <strain evidence="2 3">NBRC 107359</strain>
    </source>
</reference>
<proteinExistence type="predicted"/>
<comment type="caution">
    <text evidence="2">The sequence shown here is derived from an EMBL/GenBank/DDBJ whole genome shotgun (WGS) entry which is preliminary data.</text>
</comment>
<evidence type="ECO:0000313" key="2">
    <source>
        <dbReference type="EMBL" id="GIG05435.1"/>
    </source>
</evidence>
<dbReference type="AlphaFoldDB" id="A0A8J3KQP4"/>
<dbReference type="Proteomes" id="UP000630887">
    <property type="component" value="Unassembled WGS sequence"/>
</dbReference>
<organism evidence="2 3">
    <name type="scientific">Catellatospora coxensis</name>
    <dbReference type="NCBI Taxonomy" id="310354"/>
    <lineage>
        <taxon>Bacteria</taxon>
        <taxon>Bacillati</taxon>
        <taxon>Actinomycetota</taxon>
        <taxon>Actinomycetes</taxon>
        <taxon>Micromonosporales</taxon>
        <taxon>Micromonosporaceae</taxon>
        <taxon>Catellatospora</taxon>
    </lineage>
</organism>
<feature type="region of interest" description="Disordered" evidence="1">
    <location>
        <begin position="262"/>
        <end position="288"/>
    </location>
</feature>
<dbReference type="EMBL" id="BONI01000014">
    <property type="protein sequence ID" value="GIG05435.1"/>
    <property type="molecule type" value="Genomic_DNA"/>
</dbReference>
<evidence type="ECO:0000256" key="1">
    <source>
        <dbReference type="SAM" id="MobiDB-lite"/>
    </source>
</evidence>
<name>A0A8J3KQP4_9ACTN</name>
<evidence type="ECO:0000313" key="3">
    <source>
        <dbReference type="Proteomes" id="UP000630887"/>
    </source>
</evidence>
<gene>
    <name evidence="2" type="ORF">Cco03nite_21350</name>
</gene>
<accession>A0A8J3KQP4</accession>